<reference evidence="2 3" key="1">
    <citation type="submission" date="2015-07" db="EMBL/GenBank/DDBJ databases">
        <title>Genome sequencing project for genomic taxonomy and phylogenomics of Bacillus-like bacteria.</title>
        <authorList>
            <person name="Liu B."/>
            <person name="Wang J."/>
            <person name="Zhu Y."/>
            <person name="Liu G."/>
            <person name="Chen Q."/>
            <person name="Chen Z."/>
            <person name="Che J."/>
            <person name="Ge C."/>
            <person name="Shi H."/>
            <person name="Pan Z."/>
            <person name="Liu X."/>
        </authorList>
    </citation>
    <scope>NUCLEOTIDE SEQUENCE [LARGE SCALE GENOMIC DNA]</scope>
    <source>
        <strain evidence="2 3">DSM 54</strain>
    </source>
</reference>
<evidence type="ECO:0000256" key="1">
    <source>
        <dbReference type="SAM" id="Phobius"/>
    </source>
</evidence>
<organism evidence="2 3">
    <name type="scientific">Lysinibacillus macroides</name>
    <dbReference type="NCBI Taxonomy" id="33935"/>
    <lineage>
        <taxon>Bacteria</taxon>
        <taxon>Bacillati</taxon>
        <taxon>Bacillota</taxon>
        <taxon>Bacilli</taxon>
        <taxon>Bacillales</taxon>
        <taxon>Bacillaceae</taxon>
        <taxon>Lysinibacillus</taxon>
    </lineage>
</organism>
<dbReference type="AlphaFoldDB" id="A0A0N0UWF3"/>
<keyword evidence="1" id="KW-0812">Transmembrane</keyword>
<accession>A0A0N0UWF3</accession>
<dbReference type="OrthoDB" id="2735464at2"/>
<evidence type="ECO:0000313" key="3">
    <source>
        <dbReference type="Proteomes" id="UP000037977"/>
    </source>
</evidence>
<comment type="caution">
    <text evidence="2">The sequence shown here is derived from an EMBL/GenBank/DDBJ whole genome shotgun (WGS) entry which is preliminary data.</text>
</comment>
<gene>
    <name evidence="2" type="ORF">ADM90_19170</name>
</gene>
<protein>
    <submittedName>
        <fullName evidence="2">Uncharacterized protein</fullName>
    </submittedName>
</protein>
<keyword evidence="3" id="KW-1185">Reference proteome</keyword>
<dbReference type="PATRIC" id="fig|33935.3.peg.2654"/>
<evidence type="ECO:0000313" key="2">
    <source>
        <dbReference type="EMBL" id="KOY81261.1"/>
    </source>
</evidence>
<name>A0A0N0UWF3_9BACI</name>
<dbReference type="RefSeq" id="WP_053996506.1">
    <property type="nucleotide sequence ID" value="NZ_CP065643.1"/>
</dbReference>
<proteinExistence type="predicted"/>
<sequence>MNESSKYSGFTFGNNNGNFNLENNGTLNQGVAKTDEDIATALKQINEEIKKLSEDKREIAEPHFDLLQTHLKSGDKEKAKKPLEKLNTLLGSVGSILTIASFLGFGLPLK</sequence>
<dbReference type="Proteomes" id="UP000037977">
    <property type="component" value="Unassembled WGS sequence"/>
</dbReference>
<keyword evidence="1" id="KW-1133">Transmembrane helix</keyword>
<feature type="transmembrane region" description="Helical" evidence="1">
    <location>
        <begin position="86"/>
        <end position="107"/>
    </location>
</feature>
<keyword evidence="1" id="KW-0472">Membrane</keyword>
<dbReference type="EMBL" id="LGCI01000010">
    <property type="protein sequence ID" value="KOY81261.1"/>
    <property type="molecule type" value="Genomic_DNA"/>
</dbReference>